<feature type="domain" description="Acyltransferase 3" evidence="2">
    <location>
        <begin position="6"/>
        <end position="322"/>
    </location>
</feature>
<keyword evidence="4" id="KW-0808">Transferase</keyword>
<sequence length="618" mass="67622">MIYRRDIDGLRSLAVLPVVLFHAHVAGFDGGYVGVDIFFVISGYLITSILAKDIDAGRFSLVTFYERRIRRIFPALFVLLLAVLVGGVAILLPSFLRELPGTVIGTLLFVSNIIFWMKSGYFSGDSEQKPLLHTWSLGVEEQFYIFFPVILFLLARYAPRYRLPVVAAMAVASLVACIVLTKPYPDASFYLIHTRAWELFAGSLLALGAVPQVRSPMAREVVSLAGAAAILVAIFSFTDQTPFPGYAALLPVLGSVALLHSAPGTLVGRLLSMRLPVAIGLISYSLYLWHWPIVVYGRFLGLFALGAAGSAIIVGLSLAAATLSYFWVEQPFRKKDRVGRARLFMLAAVGALILVAGSAALWVKHGWPERFAASTVAYDNGRYDVSPQRGRCHRDEGHDRPLDRSCVLGAGASKAVLWGDSHGVELAKALAVGDHAITQITYSHCPPAIGFDDPYRAGCKAHNQRVADWIAAQPIDTVVLAMRYHTYQDAPGFFQGLDRTIAMLRRAGKTVRIIGPVPFPGFDVPTHLANGGTPAISRAAWEAADRDTLNWLARNVPSDIAVLRPSDTLCNRTSCALARDGRSLYFDANHLTLFAARWVTREFWQNSTNSLSRSGKNM</sequence>
<dbReference type="PANTHER" id="PTHR23028:SF53">
    <property type="entry name" value="ACYL_TRANSF_3 DOMAIN-CONTAINING PROTEIN"/>
    <property type="match status" value="1"/>
</dbReference>
<reference evidence="4 5" key="1">
    <citation type="submission" date="2017-08" db="EMBL/GenBank/DDBJ databases">
        <title>Whole Genome Sequence of Sphingobium hydrophobicum C1: Insights into Adaption to the Electronic-waste Contaminated Sediment.</title>
        <authorList>
            <person name="Song D."/>
            <person name="Chen X."/>
            <person name="Xu M."/>
        </authorList>
    </citation>
    <scope>NUCLEOTIDE SEQUENCE [LARGE SCALE GENOMIC DNA]</scope>
    <source>
        <strain evidence="4 5">C1</strain>
    </source>
</reference>
<keyword evidence="4" id="KW-0012">Acyltransferase</keyword>
<organism evidence="4 5">
    <name type="scientific">Sphingobium xenophagum</name>
    <dbReference type="NCBI Taxonomy" id="121428"/>
    <lineage>
        <taxon>Bacteria</taxon>
        <taxon>Pseudomonadati</taxon>
        <taxon>Pseudomonadota</taxon>
        <taxon>Alphaproteobacteria</taxon>
        <taxon>Sphingomonadales</taxon>
        <taxon>Sphingomonadaceae</taxon>
        <taxon>Sphingobium</taxon>
    </lineage>
</organism>
<feature type="transmembrane region" description="Helical" evidence="1">
    <location>
        <begin position="9"/>
        <end position="26"/>
    </location>
</feature>
<proteinExistence type="predicted"/>
<dbReference type="KEGG" id="shyd:CJD35_04465"/>
<keyword evidence="1" id="KW-1133">Transmembrane helix</keyword>
<dbReference type="GO" id="GO:0016747">
    <property type="term" value="F:acyltransferase activity, transferring groups other than amino-acyl groups"/>
    <property type="evidence" value="ECO:0007669"/>
    <property type="project" value="InterPro"/>
</dbReference>
<gene>
    <name evidence="4" type="ORF">CJD35_04465</name>
</gene>
<feature type="transmembrane region" description="Helical" evidence="1">
    <location>
        <begin position="275"/>
        <end position="293"/>
    </location>
</feature>
<dbReference type="InterPro" id="IPR050879">
    <property type="entry name" value="Acyltransferase_3"/>
</dbReference>
<dbReference type="InterPro" id="IPR043968">
    <property type="entry name" value="SGNH"/>
</dbReference>
<dbReference type="Pfam" id="PF19040">
    <property type="entry name" value="SGNH"/>
    <property type="match status" value="1"/>
</dbReference>
<dbReference type="PANTHER" id="PTHR23028">
    <property type="entry name" value="ACETYLTRANSFERASE"/>
    <property type="match status" value="1"/>
</dbReference>
<feature type="transmembrane region" description="Helical" evidence="1">
    <location>
        <begin position="32"/>
        <end position="51"/>
    </location>
</feature>
<dbReference type="GO" id="GO:0016020">
    <property type="term" value="C:membrane"/>
    <property type="evidence" value="ECO:0007669"/>
    <property type="project" value="TreeGrafter"/>
</dbReference>
<evidence type="ECO:0000256" key="1">
    <source>
        <dbReference type="SAM" id="Phobius"/>
    </source>
</evidence>
<dbReference type="EMBL" id="CP022745">
    <property type="protein sequence ID" value="ASY43789.1"/>
    <property type="molecule type" value="Genomic_DNA"/>
</dbReference>
<feature type="domain" description="SGNH" evidence="3">
    <location>
        <begin position="391"/>
        <end position="604"/>
    </location>
</feature>
<feature type="transmembrane region" description="Helical" evidence="1">
    <location>
        <begin position="99"/>
        <end position="117"/>
    </location>
</feature>
<evidence type="ECO:0000313" key="5">
    <source>
        <dbReference type="Proteomes" id="UP000217141"/>
    </source>
</evidence>
<evidence type="ECO:0000259" key="2">
    <source>
        <dbReference type="Pfam" id="PF01757"/>
    </source>
</evidence>
<evidence type="ECO:0000313" key="4">
    <source>
        <dbReference type="EMBL" id="ASY43789.1"/>
    </source>
</evidence>
<dbReference type="AlphaFoldDB" id="A0A249MRK8"/>
<dbReference type="InterPro" id="IPR002656">
    <property type="entry name" value="Acyl_transf_3_dom"/>
</dbReference>
<protein>
    <submittedName>
        <fullName evidence="4">Acyltransferase</fullName>
    </submittedName>
</protein>
<feature type="transmembrane region" description="Helical" evidence="1">
    <location>
        <begin position="299"/>
        <end position="323"/>
    </location>
</feature>
<feature type="transmembrane region" description="Helical" evidence="1">
    <location>
        <begin position="343"/>
        <end position="363"/>
    </location>
</feature>
<evidence type="ECO:0000259" key="3">
    <source>
        <dbReference type="Pfam" id="PF19040"/>
    </source>
</evidence>
<dbReference type="RefSeq" id="WP_017181204.1">
    <property type="nucleotide sequence ID" value="NZ_CP022745.1"/>
</dbReference>
<feature type="transmembrane region" description="Helical" evidence="1">
    <location>
        <begin position="161"/>
        <end position="181"/>
    </location>
</feature>
<keyword evidence="1" id="KW-0472">Membrane</keyword>
<keyword evidence="1" id="KW-0812">Transmembrane</keyword>
<dbReference type="GO" id="GO:0009103">
    <property type="term" value="P:lipopolysaccharide biosynthetic process"/>
    <property type="evidence" value="ECO:0007669"/>
    <property type="project" value="TreeGrafter"/>
</dbReference>
<feature type="transmembrane region" description="Helical" evidence="1">
    <location>
        <begin position="243"/>
        <end position="263"/>
    </location>
</feature>
<feature type="transmembrane region" description="Helical" evidence="1">
    <location>
        <begin position="221"/>
        <end position="237"/>
    </location>
</feature>
<name>A0A249MRK8_SPHXE</name>
<dbReference type="Proteomes" id="UP000217141">
    <property type="component" value="Chromosome I"/>
</dbReference>
<feature type="transmembrane region" description="Helical" evidence="1">
    <location>
        <begin position="72"/>
        <end position="93"/>
    </location>
</feature>
<dbReference type="Pfam" id="PF01757">
    <property type="entry name" value="Acyl_transf_3"/>
    <property type="match status" value="1"/>
</dbReference>
<accession>A0A249MRK8</accession>